<proteinExistence type="predicted"/>
<name>A0A8K0EZJ4_BRALA</name>
<feature type="domain" description="Cyclic nucleotide-binding" evidence="2">
    <location>
        <begin position="449"/>
        <end position="552"/>
    </location>
</feature>
<dbReference type="InterPro" id="IPR035427">
    <property type="entry name" value="Tim10-like_dom_sf"/>
</dbReference>
<dbReference type="Gene3D" id="1.10.287.810">
    <property type="entry name" value="Mitochondrial import inner membrane translocase subunit tim13 like domains"/>
    <property type="match status" value="1"/>
</dbReference>
<dbReference type="SUPFAM" id="SSF144122">
    <property type="entry name" value="Tim10-like"/>
    <property type="match status" value="1"/>
</dbReference>
<sequence>MDPAQFQANLRNLRDFLAVYNRLTEHCFSRCVSNMNYRYLTREEEVCLDGCSGKLINANHRIIQKFAEIGPYAKLQQEQERAAAHAAAEAAAAQAAQTGAAGAPDIPTPAGVPGLPHAMPGVDSQLPTGAMPAPDSDVTATQMLVVCMAEEKDNPHEASGLDPGEDIGVGPETGGETSVGDRQTVDDLPVGDVNGAGAITTPPVQVTTDRGISPPTFTVTEDVNGLVDTGVGEDEFGAGNGEFPEVSQGLSRKVSSAESASSSGSSSGSSRPESPVDLSHLWVPDPAELAEREARNVAGWDTKKRVEARKKLMSIRPPQEEDAMDSIRKRLVEVNGMVSGRGFVLHTLDKMGDSKRALVHKLEDLHPRDFKKMYTSHLKGLARFRHAVEILTILVNCSRFRRRYQIEKGTDPGMPQATSEDTASTSAPFTSKNYSNKSSIIRYLKSTKPFSVFPTDMENEVARCVAYERYDNGRVIAFQQRKPERFYYVLTGRINLVRLYQFSSSSDVAKAMGFLAKGKNSSSEEMETQCPGEYTMVCKGQVEVLLIEREYYFYLQNVQSEPPIDFLRSLNLFRDFPCELFLDNKEAVIQRYYGKDKLILKEDAETKWMYIVKSGKCKLVRRQNVESANNSHLFRGKRPEDVACGRPFSHADTMMSHQLQTKRKVTWPLYTPSNSFEENLLEAMKDPFLTSFNSRHRVRKPTYSRGRVHLPPLRLPLSPGSVETSARSRRSEVGRSRVGRLSPADGNIHLFLQDTANDSWRGDAPSVRHAYLQLGFVGPGEIFGTSDLLKNYQDPDDEHKDEVQSVSLVSDGAELVLINKRFFLKYASNQALMKIQAAHNDVVSPDKATESLTQQDTWGQYKKVIMKKTMSPNGVLYRSSLS</sequence>
<evidence type="ECO:0000313" key="4">
    <source>
        <dbReference type="Proteomes" id="UP000838412"/>
    </source>
</evidence>
<dbReference type="InterPro" id="IPR000595">
    <property type="entry name" value="cNMP-bd_dom"/>
</dbReference>
<dbReference type="FunFam" id="1.10.287.810:FF:000013">
    <property type="entry name" value="Mitochondrial GE17372"/>
    <property type="match status" value="1"/>
</dbReference>
<evidence type="ECO:0000259" key="2">
    <source>
        <dbReference type="PROSITE" id="PS50042"/>
    </source>
</evidence>
<dbReference type="Pfam" id="PF02953">
    <property type="entry name" value="zf-Tim10_DDP"/>
    <property type="match status" value="1"/>
</dbReference>
<feature type="compositionally biased region" description="Low complexity" evidence="1">
    <location>
        <begin position="251"/>
        <end position="276"/>
    </location>
</feature>
<feature type="region of interest" description="Disordered" evidence="1">
    <location>
        <begin position="709"/>
        <end position="740"/>
    </location>
</feature>
<dbReference type="InterPro" id="IPR004217">
    <property type="entry name" value="Tim10-like"/>
</dbReference>
<dbReference type="InterPro" id="IPR018490">
    <property type="entry name" value="cNMP-bd_dom_sf"/>
</dbReference>
<feature type="compositionally biased region" description="Polar residues" evidence="1">
    <location>
        <begin position="416"/>
        <end position="430"/>
    </location>
</feature>
<feature type="region of interest" description="Disordered" evidence="1">
    <location>
        <begin position="407"/>
        <end position="430"/>
    </location>
</feature>
<evidence type="ECO:0000256" key="1">
    <source>
        <dbReference type="SAM" id="MobiDB-lite"/>
    </source>
</evidence>
<dbReference type="SUPFAM" id="SSF51206">
    <property type="entry name" value="cAMP-binding domain-like"/>
    <property type="match status" value="2"/>
</dbReference>
<dbReference type="OrthoDB" id="166212at2759"/>
<dbReference type="PANTHER" id="PTHR23011:SF12">
    <property type="entry name" value="CYCLIC NUCLEOTIDE-BINDING DOMAIN-CONTAINING PROTEIN"/>
    <property type="match status" value="1"/>
</dbReference>
<feature type="compositionally biased region" description="Polar residues" evidence="1">
    <location>
        <begin position="202"/>
        <end position="221"/>
    </location>
</feature>
<dbReference type="EMBL" id="OV696691">
    <property type="protein sequence ID" value="CAH1268324.1"/>
    <property type="molecule type" value="Genomic_DNA"/>
</dbReference>
<dbReference type="PANTHER" id="PTHR23011">
    <property type="entry name" value="CYCLIC NUCLEOTIDE-BINDING DOMAIN CONTAINING PROTEIN"/>
    <property type="match status" value="1"/>
</dbReference>
<organism evidence="3 4">
    <name type="scientific">Branchiostoma lanceolatum</name>
    <name type="common">Common lancelet</name>
    <name type="synonym">Amphioxus lanceolatum</name>
    <dbReference type="NCBI Taxonomy" id="7740"/>
    <lineage>
        <taxon>Eukaryota</taxon>
        <taxon>Metazoa</taxon>
        <taxon>Chordata</taxon>
        <taxon>Cephalochordata</taxon>
        <taxon>Leptocardii</taxon>
        <taxon>Amphioxiformes</taxon>
        <taxon>Branchiostomatidae</taxon>
        <taxon>Branchiostoma</taxon>
    </lineage>
</organism>
<feature type="region of interest" description="Disordered" evidence="1">
    <location>
        <begin position="153"/>
        <end position="279"/>
    </location>
</feature>
<reference evidence="3" key="1">
    <citation type="submission" date="2022-01" db="EMBL/GenBank/DDBJ databases">
        <authorList>
            <person name="Braso-Vives M."/>
        </authorList>
    </citation>
    <scope>NUCLEOTIDE SEQUENCE</scope>
</reference>
<protein>
    <submittedName>
        <fullName evidence="3">TIMM10B protein</fullName>
    </submittedName>
</protein>
<dbReference type="Gene3D" id="2.60.120.10">
    <property type="entry name" value="Jelly Rolls"/>
    <property type="match status" value="2"/>
</dbReference>
<evidence type="ECO:0000313" key="3">
    <source>
        <dbReference type="EMBL" id="CAH1268324.1"/>
    </source>
</evidence>
<keyword evidence="4" id="KW-1185">Reference proteome</keyword>
<feature type="compositionally biased region" description="Low complexity" evidence="1">
    <location>
        <begin position="710"/>
        <end position="719"/>
    </location>
</feature>
<gene>
    <name evidence="3" type="primary">TIMM10B</name>
    <name evidence="3" type="ORF">BLAG_LOCUS21304</name>
</gene>
<dbReference type="InterPro" id="IPR014710">
    <property type="entry name" value="RmlC-like_jellyroll"/>
</dbReference>
<dbReference type="PROSITE" id="PS50042">
    <property type="entry name" value="CNMP_BINDING_3"/>
    <property type="match status" value="1"/>
</dbReference>
<accession>A0A8K0EZJ4</accession>
<dbReference type="Proteomes" id="UP000838412">
    <property type="component" value="Chromosome 6"/>
</dbReference>
<dbReference type="AlphaFoldDB" id="A0A8K0EZJ4"/>